<dbReference type="Pfam" id="PF22522">
    <property type="entry name" value="DUF6998"/>
    <property type="match status" value="1"/>
</dbReference>
<evidence type="ECO:0000259" key="1">
    <source>
        <dbReference type="Pfam" id="PF22522"/>
    </source>
</evidence>
<dbReference type="AlphaFoldDB" id="A0A6I6SQZ8"/>
<protein>
    <recommendedName>
        <fullName evidence="1">DUF6998 domain-containing protein</fullName>
    </recommendedName>
</protein>
<dbReference type="InterPro" id="IPR054267">
    <property type="entry name" value="DUF6998"/>
</dbReference>
<dbReference type="RefSeq" id="WP_159551839.1">
    <property type="nucleotide sequence ID" value="NZ_CP035042.1"/>
</dbReference>
<dbReference type="EMBL" id="CP035042">
    <property type="protein sequence ID" value="QHC50017.1"/>
    <property type="molecule type" value="Genomic_DNA"/>
</dbReference>
<evidence type="ECO:0000313" key="2">
    <source>
        <dbReference type="EMBL" id="QHC50017.1"/>
    </source>
</evidence>
<proteinExistence type="predicted"/>
<dbReference type="KEGG" id="htx:EKK97_10965"/>
<sequence length="164" mass="18262">MHLSELTIKELLQLQAAATNELRVRGIVRTQNNPLGDYTEWLVAEALGLELQANSMAGYDGITKDGVRIQIKGRRVTPGNDSRQLSAIRKYAEKDFDALAAIIYDEDFNVLEALLIPHEVVGDYASYREHVNAHILILKGPVLSDPRVQCFKHVLGSLQGQARL</sequence>
<feature type="domain" description="DUF6998" evidence="1">
    <location>
        <begin position="35"/>
        <end position="75"/>
    </location>
</feature>
<dbReference type="OrthoDB" id="7210457at2"/>
<accession>A0A6I6SQZ8</accession>
<dbReference type="Proteomes" id="UP000464013">
    <property type="component" value="Chromosome"/>
</dbReference>
<evidence type="ECO:0000313" key="3">
    <source>
        <dbReference type="Proteomes" id="UP000464013"/>
    </source>
</evidence>
<gene>
    <name evidence="2" type="ORF">EKK97_10965</name>
</gene>
<organism evidence="2 3">
    <name type="scientific">Billgrantia tianxiuensis</name>
    <dbReference type="NCBI Taxonomy" id="2497861"/>
    <lineage>
        <taxon>Bacteria</taxon>
        <taxon>Pseudomonadati</taxon>
        <taxon>Pseudomonadota</taxon>
        <taxon>Gammaproteobacteria</taxon>
        <taxon>Oceanospirillales</taxon>
        <taxon>Halomonadaceae</taxon>
        <taxon>Billgrantia</taxon>
    </lineage>
</organism>
<keyword evidence="3" id="KW-1185">Reference proteome</keyword>
<reference evidence="2 3" key="1">
    <citation type="submission" date="2019-01" db="EMBL/GenBank/DDBJ databases">
        <title>Complete genome of a denitifying bacterium Halomons sp. BC-M4-5.</title>
        <authorList>
            <person name="Wang L."/>
            <person name="Shao Z."/>
        </authorList>
    </citation>
    <scope>NUCLEOTIDE SEQUENCE [LARGE SCALE GENOMIC DNA]</scope>
    <source>
        <strain evidence="2 3">BC-M4-5</strain>
    </source>
</reference>
<name>A0A6I6SQZ8_9GAMM</name>